<dbReference type="Proteomes" id="UP000009080">
    <property type="component" value="Chromosome"/>
</dbReference>
<sequence>MLRSVLRWLRHFTAKLHYTKNACYKGVIKRRKLNSEALGF</sequence>
<dbReference type="AlphaFoldDB" id="C5BU98"/>
<reference evidence="1 2" key="1">
    <citation type="journal article" date="2009" name="PLoS ONE">
        <title>The complete genome of Teredinibacter turnerae T7901: an intracellular endosymbiont of marine wood-boring bivalves (shipworms).</title>
        <authorList>
            <person name="Yang J.C."/>
            <person name="Madupu R."/>
            <person name="Durkin A.S."/>
            <person name="Ekborg N.A."/>
            <person name="Pedamallu C.S."/>
            <person name="Hostetler J.B."/>
            <person name="Radune D."/>
            <person name="Toms B.S."/>
            <person name="Henrissat B."/>
            <person name="Coutinho P.M."/>
            <person name="Schwarz S."/>
            <person name="Field L."/>
            <person name="Trindade-Silva A.E."/>
            <person name="Soares C.A.G."/>
            <person name="Elshahawi S."/>
            <person name="Hanora A."/>
            <person name="Schmidt E.W."/>
            <person name="Haygood M.G."/>
            <person name="Posfai J."/>
            <person name="Benner J."/>
            <person name="Madinger C."/>
            <person name="Nove J."/>
            <person name="Anton B."/>
            <person name="Chaudhary K."/>
            <person name="Foster J."/>
            <person name="Holman A."/>
            <person name="Kumar S."/>
            <person name="Lessard P.A."/>
            <person name="Luyten Y.A."/>
            <person name="Slatko B."/>
            <person name="Wood N."/>
            <person name="Wu B."/>
            <person name="Teplitski M."/>
            <person name="Mougous J.D."/>
            <person name="Ward N."/>
            <person name="Eisen J.A."/>
            <person name="Badger J.H."/>
            <person name="Distel D.L."/>
        </authorList>
    </citation>
    <scope>NUCLEOTIDE SEQUENCE [LARGE SCALE GENOMIC DNA]</scope>
    <source>
        <strain evidence="2">ATCC 39867 / T7901</strain>
    </source>
</reference>
<evidence type="ECO:0000313" key="1">
    <source>
        <dbReference type="EMBL" id="ACR11187.1"/>
    </source>
</evidence>
<organism evidence="1 2">
    <name type="scientific">Teredinibacter turnerae (strain ATCC 39867 / T7901)</name>
    <dbReference type="NCBI Taxonomy" id="377629"/>
    <lineage>
        <taxon>Bacteria</taxon>
        <taxon>Pseudomonadati</taxon>
        <taxon>Pseudomonadota</taxon>
        <taxon>Gammaproteobacteria</taxon>
        <taxon>Cellvibrionales</taxon>
        <taxon>Cellvibrionaceae</taxon>
        <taxon>Teredinibacter</taxon>
    </lineage>
</organism>
<gene>
    <name evidence="1" type="ordered locus">TERTU_1765</name>
</gene>
<name>C5BU98_TERTT</name>
<dbReference type="HOGENOM" id="CLU_3297790_0_0_6"/>
<accession>C5BU98</accession>
<dbReference type="KEGG" id="ttu:TERTU_1765"/>
<keyword evidence="2" id="KW-1185">Reference proteome</keyword>
<protein>
    <submittedName>
        <fullName evidence="1">Uncharacterized protein</fullName>
    </submittedName>
</protein>
<proteinExistence type="predicted"/>
<dbReference type="EMBL" id="CP001614">
    <property type="protein sequence ID" value="ACR11187.1"/>
    <property type="molecule type" value="Genomic_DNA"/>
</dbReference>
<evidence type="ECO:0000313" key="2">
    <source>
        <dbReference type="Proteomes" id="UP000009080"/>
    </source>
</evidence>